<organism evidence="1">
    <name type="scientific">Anguilla anguilla</name>
    <name type="common">European freshwater eel</name>
    <name type="synonym">Muraena anguilla</name>
    <dbReference type="NCBI Taxonomy" id="7936"/>
    <lineage>
        <taxon>Eukaryota</taxon>
        <taxon>Metazoa</taxon>
        <taxon>Chordata</taxon>
        <taxon>Craniata</taxon>
        <taxon>Vertebrata</taxon>
        <taxon>Euteleostomi</taxon>
        <taxon>Actinopterygii</taxon>
        <taxon>Neopterygii</taxon>
        <taxon>Teleostei</taxon>
        <taxon>Anguilliformes</taxon>
        <taxon>Anguillidae</taxon>
        <taxon>Anguilla</taxon>
    </lineage>
</organism>
<reference evidence="1" key="1">
    <citation type="submission" date="2014-11" db="EMBL/GenBank/DDBJ databases">
        <authorList>
            <person name="Amaro Gonzalez C."/>
        </authorList>
    </citation>
    <scope>NUCLEOTIDE SEQUENCE</scope>
</reference>
<dbReference type="EMBL" id="GBXM01003043">
    <property type="protein sequence ID" value="JAI05535.1"/>
    <property type="molecule type" value="Transcribed_RNA"/>
</dbReference>
<dbReference type="AlphaFoldDB" id="A0A0E9XSB2"/>
<name>A0A0E9XSB2_ANGAN</name>
<reference evidence="1" key="2">
    <citation type="journal article" date="2015" name="Fish Shellfish Immunol.">
        <title>Early steps in the European eel (Anguilla anguilla)-Vibrio vulnificus interaction in the gills: Role of the RtxA13 toxin.</title>
        <authorList>
            <person name="Callol A."/>
            <person name="Pajuelo D."/>
            <person name="Ebbesson L."/>
            <person name="Teles M."/>
            <person name="MacKenzie S."/>
            <person name="Amaro C."/>
        </authorList>
    </citation>
    <scope>NUCLEOTIDE SEQUENCE</scope>
</reference>
<sequence length="50" mass="5605">MMQSPSCALVRPTLTWLGSMTKPKWRVSHALVGSLSISETGRERTVERMT</sequence>
<protein>
    <submittedName>
        <fullName evidence="1">Uncharacterized protein</fullName>
    </submittedName>
</protein>
<proteinExistence type="predicted"/>
<accession>A0A0E9XSB2</accession>
<evidence type="ECO:0000313" key="1">
    <source>
        <dbReference type="EMBL" id="JAI05535.1"/>
    </source>
</evidence>